<dbReference type="OrthoDB" id="1495621at2"/>
<comment type="caution">
    <text evidence="3">The sequence shown here is derived from an EMBL/GenBank/DDBJ whole genome shotgun (WGS) entry which is preliminary data.</text>
</comment>
<comment type="similarity">
    <text evidence="1">Belongs to the UPF0423 family.</text>
</comment>
<accession>A0A328U3U7</accession>
<organism evidence="3 4">
    <name type="scientific">Paenibacillus montanisoli</name>
    <dbReference type="NCBI Taxonomy" id="2081970"/>
    <lineage>
        <taxon>Bacteria</taxon>
        <taxon>Bacillati</taxon>
        <taxon>Bacillota</taxon>
        <taxon>Bacilli</taxon>
        <taxon>Bacillales</taxon>
        <taxon>Paenibacillaceae</taxon>
        <taxon>Paenibacillus</taxon>
    </lineage>
</organism>
<name>A0A328U3U7_9BACL</name>
<reference evidence="3 4" key="1">
    <citation type="submission" date="2018-06" db="EMBL/GenBank/DDBJ databases">
        <title>Paenibacillus montanisoli sp. nov., isolated from mountain area soil.</title>
        <authorList>
            <person name="Wu M."/>
        </authorList>
    </citation>
    <scope>NUCLEOTIDE SEQUENCE [LARGE SCALE GENOMIC DNA]</scope>
    <source>
        <strain evidence="3 4">RA17</strain>
    </source>
</reference>
<evidence type="ECO:0000313" key="4">
    <source>
        <dbReference type="Proteomes" id="UP000249260"/>
    </source>
</evidence>
<dbReference type="Proteomes" id="UP000249260">
    <property type="component" value="Unassembled WGS sequence"/>
</dbReference>
<dbReference type="InterPro" id="IPR018470">
    <property type="entry name" value="Metal-bd_Tp34-typ"/>
</dbReference>
<proteinExistence type="inferred from homology"/>
<dbReference type="AlphaFoldDB" id="A0A328U3U7"/>
<keyword evidence="2" id="KW-0732">Signal</keyword>
<gene>
    <name evidence="3" type="ORF">DL346_01990</name>
</gene>
<dbReference type="InterPro" id="IPR038482">
    <property type="entry name" value="Tp34-type_sf"/>
</dbReference>
<dbReference type="Gene3D" id="2.60.40.2480">
    <property type="entry name" value="Periplasmic metal-binding protein Tp34-type"/>
    <property type="match status" value="1"/>
</dbReference>
<dbReference type="Pfam" id="PF10634">
    <property type="entry name" value="Iron_transport"/>
    <property type="match status" value="1"/>
</dbReference>
<keyword evidence="4" id="KW-1185">Reference proteome</keyword>
<evidence type="ECO:0000256" key="2">
    <source>
        <dbReference type="ARBA" id="ARBA00022729"/>
    </source>
</evidence>
<evidence type="ECO:0000256" key="1">
    <source>
        <dbReference type="ARBA" id="ARBA00010013"/>
    </source>
</evidence>
<evidence type="ECO:0000313" key="3">
    <source>
        <dbReference type="EMBL" id="RAP77290.1"/>
    </source>
</evidence>
<sequence length="207" mass="22660">MLHKKQFVVVLLLSLVILLLAGCGSKEGANSNSSHPESTEAAAGNMPANNASAEVVDAAAGPADVAIGKENKFGTEFAFVYIPVAKDVHPAAYHGMPGDKEADIHLEGDFHAIEDNKWGFAPGDWIPGMKVTYEAVNQQTGDKLSGQLYPMTAGDGPHYGLNVKMPSEGTYDFTFWVELDTDNFAYHDVEEWWTKQEFKYSADFKRQ</sequence>
<protein>
    <submittedName>
        <fullName evidence="3">Iron transporter</fullName>
    </submittedName>
</protein>
<dbReference type="EMBL" id="QLUW01000001">
    <property type="protein sequence ID" value="RAP77290.1"/>
    <property type="molecule type" value="Genomic_DNA"/>
</dbReference>
<dbReference type="RefSeq" id="WP_112880415.1">
    <property type="nucleotide sequence ID" value="NZ_QLUW01000001.1"/>
</dbReference>
<dbReference type="PROSITE" id="PS51257">
    <property type="entry name" value="PROKAR_LIPOPROTEIN"/>
    <property type="match status" value="1"/>
</dbReference>